<comment type="caution">
    <text evidence="1">The sequence shown here is derived from an EMBL/GenBank/DDBJ whole genome shotgun (WGS) entry which is preliminary data.</text>
</comment>
<dbReference type="PANTHER" id="PTHR46932">
    <property type="entry name" value="HEAVY METAL-ASSOCIATED ISOPRENYLATED PLANT PROTEIN 47"/>
    <property type="match status" value="1"/>
</dbReference>
<keyword evidence="2" id="KW-1185">Reference proteome</keyword>
<reference evidence="1 2" key="1">
    <citation type="journal article" date="2019" name="Plant Biotechnol. J.">
        <title>The red bayberry genome and genetic basis of sex determination.</title>
        <authorList>
            <person name="Jia H.M."/>
            <person name="Jia H.J."/>
            <person name="Cai Q.L."/>
            <person name="Wang Y."/>
            <person name="Zhao H.B."/>
            <person name="Yang W.F."/>
            <person name="Wang G.Y."/>
            <person name="Li Y.H."/>
            <person name="Zhan D.L."/>
            <person name="Shen Y.T."/>
            <person name="Niu Q.F."/>
            <person name="Chang L."/>
            <person name="Qiu J."/>
            <person name="Zhao L."/>
            <person name="Xie H.B."/>
            <person name="Fu W.Y."/>
            <person name="Jin J."/>
            <person name="Li X.W."/>
            <person name="Jiao Y."/>
            <person name="Zhou C.C."/>
            <person name="Tu T."/>
            <person name="Chai C.Y."/>
            <person name="Gao J.L."/>
            <person name="Fan L.J."/>
            <person name="van de Weg E."/>
            <person name="Wang J.Y."/>
            <person name="Gao Z.S."/>
        </authorList>
    </citation>
    <scope>NUCLEOTIDE SEQUENCE [LARGE SCALE GENOMIC DNA]</scope>
    <source>
        <tissue evidence="1">Leaves</tissue>
    </source>
</reference>
<gene>
    <name evidence="1" type="ORF">CJ030_MR7G001385</name>
</gene>
<dbReference type="EMBL" id="RXIC02000025">
    <property type="protein sequence ID" value="KAB1208416.1"/>
    <property type="molecule type" value="Genomic_DNA"/>
</dbReference>
<dbReference type="AlphaFoldDB" id="A0A6A1V8C1"/>
<organism evidence="1 2">
    <name type="scientific">Morella rubra</name>
    <name type="common">Chinese bayberry</name>
    <dbReference type="NCBI Taxonomy" id="262757"/>
    <lineage>
        <taxon>Eukaryota</taxon>
        <taxon>Viridiplantae</taxon>
        <taxon>Streptophyta</taxon>
        <taxon>Embryophyta</taxon>
        <taxon>Tracheophyta</taxon>
        <taxon>Spermatophyta</taxon>
        <taxon>Magnoliopsida</taxon>
        <taxon>eudicotyledons</taxon>
        <taxon>Gunneridae</taxon>
        <taxon>Pentapetalae</taxon>
        <taxon>rosids</taxon>
        <taxon>fabids</taxon>
        <taxon>Fagales</taxon>
        <taxon>Myricaceae</taxon>
        <taxon>Morella</taxon>
    </lineage>
</organism>
<dbReference type="PANTHER" id="PTHR46932:SF12">
    <property type="entry name" value="HEAVY METAL-ASSOCIATED ISOPRENYLATED PLANT PROTEIN 47"/>
    <property type="match status" value="1"/>
</dbReference>
<dbReference type="Proteomes" id="UP000516437">
    <property type="component" value="Chromosome 7"/>
</dbReference>
<name>A0A6A1V8C1_9ROSI</name>
<evidence type="ECO:0000313" key="2">
    <source>
        <dbReference type="Proteomes" id="UP000516437"/>
    </source>
</evidence>
<proteinExistence type="predicted"/>
<dbReference type="OrthoDB" id="692882at2759"/>
<protein>
    <submittedName>
        <fullName evidence="1">Uncharacterized protein</fullName>
    </submittedName>
</protein>
<dbReference type="InterPro" id="IPR042885">
    <property type="entry name" value="HIPP47/16"/>
</dbReference>
<evidence type="ECO:0000313" key="1">
    <source>
        <dbReference type="EMBL" id="KAB1208416.1"/>
    </source>
</evidence>
<dbReference type="Gene3D" id="3.30.70.100">
    <property type="match status" value="1"/>
</dbReference>
<accession>A0A6A1V8C1</accession>
<sequence length="134" mass="15288">MTNDKCRNQAMTTAASKYGELLACNLSAFENISEGPYVVYSAGVISVAIEGPDKDQLVVIGEGVDVVNLTSSLQRKRRCWQRKRRCATLLRVEEVKEAVKPAVPKLEQYCQYPKFPECYQVVYYQDQYYPCFIL</sequence>